<evidence type="ECO:0000256" key="2">
    <source>
        <dbReference type="ARBA" id="ARBA00023002"/>
    </source>
</evidence>
<evidence type="ECO:0000313" key="5">
    <source>
        <dbReference type="EMBL" id="SFZ73187.1"/>
    </source>
</evidence>
<dbReference type="OrthoDB" id="9798454at2"/>
<accession>A0A1K2H8X3</accession>
<dbReference type="InterPro" id="IPR051545">
    <property type="entry name" value="NAD(P)H_dehydrogenase_qn"/>
</dbReference>
<dbReference type="EMBL" id="JXJT01000006">
    <property type="protein sequence ID" value="PCS03977.1"/>
    <property type="molecule type" value="Genomic_DNA"/>
</dbReference>
<evidence type="ECO:0000313" key="7">
    <source>
        <dbReference type="Proteomes" id="UP000218979"/>
    </source>
</evidence>
<dbReference type="Proteomes" id="UP000218979">
    <property type="component" value="Unassembled WGS sequence"/>
</dbReference>
<dbReference type="InterPro" id="IPR003680">
    <property type="entry name" value="Flavodoxin_fold"/>
</dbReference>
<dbReference type="InterPro" id="IPR029039">
    <property type="entry name" value="Flavoprotein-like_sf"/>
</dbReference>
<dbReference type="GO" id="GO:0005829">
    <property type="term" value="C:cytosol"/>
    <property type="evidence" value="ECO:0007669"/>
    <property type="project" value="TreeGrafter"/>
</dbReference>
<dbReference type="AlphaFoldDB" id="A0A1K2H8X3"/>
<feature type="domain" description="Flavodoxin-like fold" evidence="3">
    <location>
        <begin position="1"/>
        <end position="202"/>
    </location>
</feature>
<evidence type="ECO:0000256" key="1">
    <source>
        <dbReference type="ARBA" id="ARBA00006252"/>
    </source>
</evidence>
<dbReference type="RefSeq" id="WP_031365379.1">
    <property type="nucleotide sequence ID" value="NZ_FPKS01000003.1"/>
</dbReference>
<reference evidence="4 7" key="1">
    <citation type="submission" date="2014-12" db="EMBL/GenBank/DDBJ databases">
        <title>Draft genome sequences of 10 type strains of Lactococcus.</title>
        <authorList>
            <person name="Sun Z."/>
            <person name="Zhong Z."/>
            <person name="Liu W."/>
            <person name="Zhang W."/>
            <person name="Zhang H."/>
        </authorList>
    </citation>
    <scope>NUCLEOTIDE SEQUENCE [LARGE SCALE GENOMIC DNA]</scope>
    <source>
        <strain evidence="4 7">DSM 22330</strain>
    </source>
</reference>
<dbReference type="STRING" id="1122154.SAMN02746068_00784"/>
<dbReference type="SUPFAM" id="SSF52218">
    <property type="entry name" value="Flavoproteins"/>
    <property type="match status" value="1"/>
</dbReference>
<dbReference type="Gene3D" id="3.40.50.360">
    <property type="match status" value="1"/>
</dbReference>
<protein>
    <submittedName>
        <fullName evidence="4">NADPH dehydrogenase</fullName>
    </submittedName>
    <submittedName>
        <fullName evidence="5">Putative NADPH-quinone reductase (Modulator of drug activity B)</fullName>
    </submittedName>
</protein>
<organism evidence="5 6">
    <name type="scientific">Pseudolactococcus chungangensis CAU 28 = DSM 22330</name>
    <dbReference type="NCBI Taxonomy" id="1122154"/>
    <lineage>
        <taxon>Bacteria</taxon>
        <taxon>Bacillati</taxon>
        <taxon>Bacillota</taxon>
        <taxon>Bacilli</taxon>
        <taxon>Lactobacillales</taxon>
        <taxon>Streptococcaceae</taxon>
        <taxon>Pseudolactococcus</taxon>
    </lineage>
</organism>
<reference evidence="5 6" key="2">
    <citation type="submission" date="2016-11" db="EMBL/GenBank/DDBJ databases">
        <authorList>
            <person name="Jaros S."/>
            <person name="Januszkiewicz K."/>
            <person name="Wedrychowicz H."/>
        </authorList>
    </citation>
    <scope>NUCLEOTIDE SEQUENCE [LARGE SCALE GENOMIC DNA]</scope>
    <source>
        <strain evidence="5 6">DSM 22330</strain>
    </source>
</reference>
<evidence type="ECO:0000313" key="6">
    <source>
        <dbReference type="Proteomes" id="UP000185655"/>
    </source>
</evidence>
<evidence type="ECO:0000313" key="4">
    <source>
        <dbReference type="EMBL" id="PCS03977.1"/>
    </source>
</evidence>
<keyword evidence="2" id="KW-0560">Oxidoreductase</keyword>
<keyword evidence="7" id="KW-1185">Reference proteome</keyword>
<dbReference type="PANTHER" id="PTHR10204:SF34">
    <property type="entry name" value="NAD(P)H DEHYDROGENASE [QUINONE] 1 ISOFORM 1"/>
    <property type="match status" value="1"/>
</dbReference>
<dbReference type="PANTHER" id="PTHR10204">
    <property type="entry name" value="NAD P H OXIDOREDUCTASE-RELATED"/>
    <property type="match status" value="1"/>
</dbReference>
<dbReference type="Pfam" id="PF02525">
    <property type="entry name" value="Flavodoxin_2"/>
    <property type="match status" value="1"/>
</dbReference>
<dbReference type="Proteomes" id="UP000185655">
    <property type="component" value="Unassembled WGS sequence"/>
</dbReference>
<gene>
    <name evidence="4" type="ORF">RR45_GL001796</name>
    <name evidence="5" type="ORF">SAMN02746068_00784</name>
</gene>
<dbReference type="GO" id="GO:0003955">
    <property type="term" value="F:NAD(P)H dehydrogenase (quinone) activity"/>
    <property type="evidence" value="ECO:0007669"/>
    <property type="project" value="TreeGrafter"/>
</dbReference>
<proteinExistence type="inferred from homology"/>
<evidence type="ECO:0000259" key="3">
    <source>
        <dbReference type="Pfam" id="PF02525"/>
    </source>
</evidence>
<sequence>MKILVINGHPDEQSFSAAIFDEVVNNLDRSKHEIETLELNKMSFDPVLRLGYREHMPDDPEIEKSQAIIQWADHFIFIYPIWWSTMPSLLKGWIDRVFTPRIAYSSNQQGNFFLNYLRGRQFKPLLKGKTADIITTSMAPTFWYRLFSGFISVPDSYGISSLKNAVLNHCGIKTKKIMVLGNLGRESNTLKKRQLFLNKVRQHALTL</sequence>
<comment type="similarity">
    <text evidence="1">Belongs to the NAD(P)H dehydrogenase (quinone) family.</text>
</comment>
<dbReference type="EMBL" id="FPKS01000003">
    <property type="protein sequence ID" value="SFZ73187.1"/>
    <property type="molecule type" value="Genomic_DNA"/>
</dbReference>
<name>A0A1K2H8X3_9LACT</name>